<keyword evidence="3 6" id="KW-0547">Nucleotide-binding</keyword>
<evidence type="ECO:0000256" key="2">
    <source>
        <dbReference type="ARBA" id="ARBA00022448"/>
    </source>
</evidence>
<dbReference type="Proteomes" id="UP000305198">
    <property type="component" value="Unassembled WGS sequence"/>
</dbReference>
<dbReference type="Proteomes" id="UP000186599">
    <property type="component" value="Unassembled WGS sequence"/>
</dbReference>
<keyword evidence="11" id="KW-1185">Reference proteome</keyword>
<evidence type="ECO:0000259" key="7">
    <source>
        <dbReference type="PROSITE" id="PS50893"/>
    </source>
</evidence>
<dbReference type="InterPro" id="IPR003593">
    <property type="entry name" value="AAA+_ATPase"/>
</dbReference>
<dbReference type="SMART" id="SM00382">
    <property type="entry name" value="AAA"/>
    <property type="match status" value="1"/>
</dbReference>
<feature type="domain" description="ABC transporter" evidence="7">
    <location>
        <begin position="2"/>
        <end position="233"/>
    </location>
</feature>
<reference evidence="11 12" key="1">
    <citation type="submission" date="2016-10" db="EMBL/GenBank/DDBJ databases">
        <authorList>
            <person name="de Groot N.N."/>
        </authorList>
    </citation>
    <scope>NUCLEOTIDE SEQUENCE [LARGE SCALE GENOMIC DNA]</scope>
    <source>
        <strain evidence="9 11">CGMCC 1.9095</strain>
        <strain evidence="8 12">DSM 22558</strain>
    </source>
</reference>
<dbReference type="CDD" id="cd03224">
    <property type="entry name" value="ABC_TM1139_LivF_branched"/>
    <property type="match status" value="1"/>
</dbReference>
<proteinExistence type="inferred from homology"/>
<evidence type="ECO:0000256" key="4">
    <source>
        <dbReference type="ARBA" id="ARBA00022840"/>
    </source>
</evidence>
<dbReference type="RefSeq" id="WP_036990602.1">
    <property type="nucleotide sequence ID" value="NZ_FOGN01000005.1"/>
</dbReference>
<dbReference type="PROSITE" id="PS50893">
    <property type="entry name" value="ABC_TRANSPORTER_2"/>
    <property type="match status" value="1"/>
</dbReference>
<dbReference type="OrthoDB" id="9776369at2"/>
<dbReference type="InterPro" id="IPR017871">
    <property type="entry name" value="ABC_transporter-like_CS"/>
</dbReference>
<dbReference type="GO" id="GO:0015804">
    <property type="term" value="P:neutral amino acid transport"/>
    <property type="evidence" value="ECO:0007669"/>
    <property type="project" value="UniProtKB-ARBA"/>
</dbReference>
<dbReference type="Proteomes" id="UP000186904">
    <property type="component" value="Unassembled WGS sequence"/>
</dbReference>
<gene>
    <name evidence="10" type="ORF">FA869_08335</name>
    <name evidence="9" type="ORF">SAMN04487855_2670</name>
    <name evidence="8" type="ORF">SAMN05216589_2549</name>
</gene>
<dbReference type="InterPro" id="IPR052156">
    <property type="entry name" value="BCAA_Transport_ATP-bd_LivF"/>
</dbReference>
<dbReference type="EMBL" id="SWAV01000002">
    <property type="protein sequence ID" value="TKA92385.1"/>
    <property type="molecule type" value="Genomic_DNA"/>
</dbReference>
<accession>A0A031MGK0</accession>
<dbReference type="GO" id="GO:0015695">
    <property type="term" value="P:organic cation transport"/>
    <property type="evidence" value="ECO:0007669"/>
    <property type="project" value="UniProtKB-ARBA"/>
</dbReference>
<dbReference type="GO" id="GO:0015807">
    <property type="term" value="P:L-amino acid transport"/>
    <property type="evidence" value="ECO:0007669"/>
    <property type="project" value="UniProtKB-ARBA"/>
</dbReference>
<name>A0A031MGK0_9GAMM</name>
<keyword evidence="2 6" id="KW-0813">Transport</keyword>
<dbReference type="PANTHER" id="PTHR43820:SF4">
    <property type="entry name" value="HIGH-AFFINITY BRANCHED-CHAIN AMINO ACID TRANSPORT ATP-BINDING PROTEIN LIVF"/>
    <property type="match status" value="1"/>
</dbReference>
<keyword evidence="5 6" id="KW-0029">Amino-acid transport</keyword>
<reference evidence="10 13" key="2">
    <citation type="submission" date="2019-04" db="EMBL/GenBank/DDBJ databases">
        <title>Crypto-aerobic microbial life in anoxic (sulfidic) marine sediments.</title>
        <authorList>
            <person name="Bhattacharya S."/>
            <person name="Roy C."/>
            <person name="Mondal N."/>
            <person name="Sarkar J."/>
            <person name="Mandal S."/>
            <person name="Rameez M.J."/>
            <person name="Ghosh W."/>
        </authorList>
    </citation>
    <scope>NUCLEOTIDE SEQUENCE [LARGE SCALE GENOMIC DNA]</scope>
    <source>
        <strain evidence="10 13">SBBB</strain>
    </source>
</reference>
<sequence>MLSFTDVNTFYGKIQALHDVSLQVEAGEIVTLIGANGAGKTTLLMTLCGDPAPTSGSIRYRDEELMGMDTCDIMRRDIAIVPEGRRVFSRLTVEENLAMGAFFLERNEVQAQLQATLELFPRLKERFQQRAGTMSGGEQQMLAIGRALMSKPRLLLLDEPSLGLAPIIIQQIFEIIEELRRQGVTIFLVEQNANQALKLADRGYVMEHGHILMQGSGEELLANPQVREAYLGA</sequence>
<evidence type="ECO:0000313" key="11">
    <source>
        <dbReference type="Proteomes" id="UP000186599"/>
    </source>
</evidence>
<evidence type="ECO:0000256" key="1">
    <source>
        <dbReference type="ARBA" id="ARBA00005417"/>
    </source>
</evidence>
<dbReference type="GO" id="GO:0003333">
    <property type="term" value="P:amino acid transmembrane transport"/>
    <property type="evidence" value="ECO:0007669"/>
    <property type="project" value="UniProtKB-ARBA"/>
</dbReference>
<dbReference type="InterPro" id="IPR003439">
    <property type="entry name" value="ABC_transporter-like_ATP-bd"/>
</dbReference>
<dbReference type="PROSITE" id="PS00211">
    <property type="entry name" value="ABC_TRANSPORTER_1"/>
    <property type="match status" value="1"/>
</dbReference>
<dbReference type="GO" id="GO:0015658">
    <property type="term" value="F:branched-chain amino acid transmembrane transporter activity"/>
    <property type="evidence" value="ECO:0007669"/>
    <property type="project" value="UniProtKB-UniRule"/>
</dbReference>
<evidence type="ECO:0000313" key="12">
    <source>
        <dbReference type="Proteomes" id="UP000186904"/>
    </source>
</evidence>
<dbReference type="GO" id="GO:0005524">
    <property type="term" value="F:ATP binding"/>
    <property type="evidence" value="ECO:0007669"/>
    <property type="project" value="UniProtKB-UniRule"/>
</dbReference>
<keyword evidence="4 6" id="KW-0067">ATP-binding</keyword>
<dbReference type="InterPro" id="IPR027417">
    <property type="entry name" value="P-loop_NTPase"/>
</dbReference>
<dbReference type="EMBL" id="FOGN01000005">
    <property type="protein sequence ID" value="SES17880.1"/>
    <property type="molecule type" value="Genomic_DNA"/>
</dbReference>
<evidence type="ECO:0000256" key="5">
    <source>
        <dbReference type="ARBA" id="ARBA00022970"/>
    </source>
</evidence>
<dbReference type="AlphaFoldDB" id="A0A031MGK0"/>
<evidence type="ECO:0000313" key="10">
    <source>
        <dbReference type="EMBL" id="TKA92385.1"/>
    </source>
</evidence>
<dbReference type="Pfam" id="PF00005">
    <property type="entry name" value="ABC_tran"/>
    <property type="match status" value="1"/>
</dbReference>
<dbReference type="SUPFAM" id="SSF52540">
    <property type="entry name" value="P-loop containing nucleoside triphosphate hydrolases"/>
    <property type="match status" value="1"/>
</dbReference>
<dbReference type="InterPro" id="IPR030660">
    <property type="entry name" value="ABC_branched_ATPase_LivF/BraG"/>
</dbReference>
<evidence type="ECO:0000313" key="13">
    <source>
        <dbReference type="Proteomes" id="UP000305198"/>
    </source>
</evidence>
<dbReference type="EMBL" id="FOUA01000005">
    <property type="protein sequence ID" value="SFM18309.1"/>
    <property type="molecule type" value="Genomic_DNA"/>
</dbReference>
<dbReference type="STRING" id="653930.SAMN05216589_2549"/>
<protein>
    <recommendedName>
        <fullName evidence="6">High-affinity branched-chain amino acid transport ATP-binding protein</fullName>
    </recommendedName>
</protein>
<evidence type="ECO:0000313" key="9">
    <source>
        <dbReference type="EMBL" id="SFM18309.1"/>
    </source>
</evidence>
<dbReference type="Gene3D" id="3.40.50.300">
    <property type="entry name" value="P-loop containing nucleotide triphosphate hydrolases"/>
    <property type="match status" value="1"/>
</dbReference>
<comment type="similarity">
    <text evidence="1 6">Belongs to the ABC transporter superfamily.</text>
</comment>
<dbReference type="FunFam" id="3.40.50.300:FF:000341">
    <property type="entry name" value="High-affinity branched-chain amino acid transport ATP-binding protein"/>
    <property type="match status" value="1"/>
</dbReference>
<dbReference type="GO" id="GO:0016887">
    <property type="term" value="F:ATP hydrolysis activity"/>
    <property type="evidence" value="ECO:0007669"/>
    <property type="project" value="InterPro"/>
</dbReference>
<dbReference type="PANTHER" id="PTHR43820">
    <property type="entry name" value="HIGH-AFFINITY BRANCHED-CHAIN AMINO ACID TRANSPORT ATP-BINDING PROTEIN LIVF"/>
    <property type="match status" value="1"/>
</dbReference>
<evidence type="ECO:0000256" key="6">
    <source>
        <dbReference type="PIRNR" id="PIRNR039137"/>
    </source>
</evidence>
<evidence type="ECO:0000256" key="3">
    <source>
        <dbReference type="ARBA" id="ARBA00022741"/>
    </source>
</evidence>
<evidence type="ECO:0000313" key="8">
    <source>
        <dbReference type="EMBL" id="SES17880.1"/>
    </source>
</evidence>
<dbReference type="PIRSF" id="PIRSF039137">
    <property type="entry name" value="ABC_branched_ATPase"/>
    <property type="match status" value="1"/>
</dbReference>
<organism evidence="10 13">
    <name type="scientific">Halopseudomonas bauzanensis</name>
    <dbReference type="NCBI Taxonomy" id="653930"/>
    <lineage>
        <taxon>Bacteria</taxon>
        <taxon>Pseudomonadati</taxon>
        <taxon>Pseudomonadota</taxon>
        <taxon>Gammaproteobacteria</taxon>
        <taxon>Pseudomonadales</taxon>
        <taxon>Pseudomonadaceae</taxon>
        <taxon>Halopseudomonas</taxon>
    </lineage>
</organism>